<reference evidence="2 3" key="1">
    <citation type="submission" date="2017-07" db="EMBL/GenBank/DDBJ databases">
        <title>Mechanisms for carbon and nitrogen cycling indicate functional differentiation within the Candidate Phyla Radiation.</title>
        <authorList>
            <person name="Danczak R.E."/>
            <person name="Johnston M.D."/>
            <person name="Kenah C."/>
            <person name="Slattery M."/>
            <person name="Wrighton K.C."/>
            <person name="Wilkins M.J."/>
        </authorList>
    </citation>
    <scope>NUCLEOTIDE SEQUENCE [LARGE SCALE GENOMIC DNA]</scope>
    <source>
        <strain evidence="2">Gr01-1014_77</strain>
    </source>
</reference>
<dbReference type="AlphaFoldDB" id="A0A554JDT6"/>
<dbReference type="InterPro" id="IPR025309">
    <property type="entry name" value="KTSC_dom"/>
</dbReference>
<dbReference type="Pfam" id="PF13619">
    <property type="entry name" value="KTSC"/>
    <property type="match status" value="1"/>
</dbReference>
<evidence type="ECO:0000259" key="1">
    <source>
        <dbReference type="Pfam" id="PF13619"/>
    </source>
</evidence>
<proteinExistence type="predicted"/>
<dbReference type="EMBL" id="VMFF01000005">
    <property type="protein sequence ID" value="TSC66420.1"/>
    <property type="molecule type" value="Genomic_DNA"/>
</dbReference>
<name>A0A554JDT6_9BACT</name>
<dbReference type="Proteomes" id="UP000319613">
    <property type="component" value="Unassembled WGS sequence"/>
</dbReference>
<evidence type="ECO:0000313" key="3">
    <source>
        <dbReference type="Proteomes" id="UP000319613"/>
    </source>
</evidence>
<organism evidence="2 3">
    <name type="scientific">Candidatus Doudnabacteria bacterium Gr01-1014_77</name>
    <dbReference type="NCBI Taxonomy" id="2017133"/>
    <lineage>
        <taxon>Bacteria</taxon>
        <taxon>Candidatus Doudnaibacteriota</taxon>
    </lineage>
</organism>
<evidence type="ECO:0000313" key="2">
    <source>
        <dbReference type="EMBL" id="TSC66420.1"/>
    </source>
</evidence>
<feature type="domain" description="KTSC" evidence="1">
    <location>
        <begin position="9"/>
        <end position="60"/>
    </location>
</feature>
<sequence>MTDKKYPRSSSIVWYHYHPLDQRLEIKGTDGRTWLFHNVSERRFKEFESAPSLGGYMKDHFMLDKGKYMGEEMTEERDRGSSVIGI</sequence>
<accession>A0A554JDT6</accession>
<gene>
    <name evidence="2" type="ORF">G01um101477_77</name>
</gene>
<comment type="caution">
    <text evidence="2">The sequence shown here is derived from an EMBL/GenBank/DDBJ whole genome shotgun (WGS) entry which is preliminary data.</text>
</comment>
<protein>
    <recommendedName>
        <fullName evidence="1">KTSC domain-containing protein</fullName>
    </recommendedName>
</protein>